<dbReference type="InterPro" id="IPR011049">
    <property type="entry name" value="Serralysin-like_metalloprot_C"/>
</dbReference>
<dbReference type="InterPro" id="IPR000757">
    <property type="entry name" value="Beta-glucanase-like"/>
</dbReference>
<dbReference type="PROSITE" id="PS00330">
    <property type="entry name" value="HEMOLYSIN_CALCIUM"/>
    <property type="match status" value="1"/>
</dbReference>
<organism evidence="3 4">
    <name type="scientific">Roseicella frigidaeris</name>
    <dbReference type="NCBI Taxonomy" id="2230885"/>
    <lineage>
        <taxon>Bacteria</taxon>
        <taxon>Pseudomonadati</taxon>
        <taxon>Pseudomonadota</taxon>
        <taxon>Alphaproteobacteria</taxon>
        <taxon>Acetobacterales</taxon>
        <taxon>Roseomonadaceae</taxon>
        <taxon>Roseicella</taxon>
    </lineage>
</organism>
<evidence type="ECO:0000256" key="1">
    <source>
        <dbReference type="ARBA" id="ARBA00006865"/>
    </source>
</evidence>
<dbReference type="GO" id="GO:0005615">
    <property type="term" value="C:extracellular space"/>
    <property type="evidence" value="ECO:0007669"/>
    <property type="project" value="InterPro"/>
</dbReference>
<dbReference type="OrthoDB" id="7239458at2"/>
<reference evidence="4" key="1">
    <citation type="submission" date="2018-06" db="EMBL/GenBank/DDBJ databases">
        <authorList>
            <person name="Khan S.A."/>
        </authorList>
    </citation>
    <scope>NUCLEOTIDE SEQUENCE [LARGE SCALE GENOMIC DNA]</scope>
    <source>
        <strain evidence="4">DB-1506</strain>
    </source>
</reference>
<dbReference type="RefSeq" id="WP_111472700.1">
    <property type="nucleotide sequence ID" value="NZ_QLIX01000042.1"/>
</dbReference>
<dbReference type="GO" id="GO:0005509">
    <property type="term" value="F:calcium ion binding"/>
    <property type="evidence" value="ECO:0007669"/>
    <property type="project" value="InterPro"/>
</dbReference>
<dbReference type="CDD" id="cd08023">
    <property type="entry name" value="GH16_laminarinase_like"/>
    <property type="match status" value="1"/>
</dbReference>
<dbReference type="Pfam" id="PF00353">
    <property type="entry name" value="HemolysinCabind"/>
    <property type="match status" value="3"/>
</dbReference>
<comment type="similarity">
    <text evidence="1">Belongs to the glycosyl hydrolase 16 family.</text>
</comment>
<dbReference type="PROSITE" id="PS51762">
    <property type="entry name" value="GH16_2"/>
    <property type="match status" value="1"/>
</dbReference>
<dbReference type="SUPFAM" id="SSF49899">
    <property type="entry name" value="Concanavalin A-like lectins/glucanases"/>
    <property type="match status" value="1"/>
</dbReference>
<dbReference type="Gene3D" id="2.150.10.10">
    <property type="entry name" value="Serralysin-like metalloprotease, C-terminal"/>
    <property type="match status" value="2"/>
</dbReference>
<evidence type="ECO:0000313" key="4">
    <source>
        <dbReference type="Proteomes" id="UP000249065"/>
    </source>
</evidence>
<feature type="domain" description="GH16" evidence="2">
    <location>
        <begin position="200"/>
        <end position="469"/>
    </location>
</feature>
<dbReference type="InterPro" id="IPR001343">
    <property type="entry name" value="Hemolysn_Ca-bd"/>
</dbReference>
<dbReference type="AlphaFoldDB" id="A0A327LV17"/>
<dbReference type="GO" id="GO:0005975">
    <property type="term" value="P:carbohydrate metabolic process"/>
    <property type="evidence" value="ECO:0007669"/>
    <property type="project" value="InterPro"/>
</dbReference>
<dbReference type="Gene3D" id="2.60.120.200">
    <property type="match status" value="1"/>
</dbReference>
<dbReference type="PRINTS" id="PR00313">
    <property type="entry name" value="CABNDNGRPT"/>
</dbReference>
<name>A0A327LV17_9PROT</name>
<dbReference type="GO" id="GO:0004553">
    <property type="term" value="F:hydrolase activity, hydrolyzing O-glycosyl compounds"/>
    <property type="evidence" value="ECO:0007669"/>
    <property type="project" value="InterPro"/>
</dbReference>
<accession>A0A327LV17</accession>
<dbReference type="Proteomes" id="UP000249065">
    <property type="component" value="Unassembled WGS sequence"/>
</dbReference>
<evidence type="ECO:0000313" key="3">
    <source>
        <dbReference type="EMBL" id="RAI54660.1"/>
    </source>
</evidence>
<dbReference type="InterPro" id="IPR018511">
    <property type="entry name" value="Hemolysin-typ_Ca-bd_CS"/>
</dbReference>
<dbReference type="PANTHER" id="PTHR10963:SF55">
    <property type="entry name" value="GLYCOSIDE HYDROLASE FAMILY 16 PROTEIN"/>
    <property type="match status" value="1"/>
</dbReference>
<dbReference type="InterPro" id="IPR050546">
    <property type="entry name" value="Glycosyl_Hydrlase_16"/>
</dbReference>
<comment type="caution">
    <text evidence="3">The sequence shown here is derived from an EMBL/GenBank/DDBJ whole genome shotgun (WGS) entry which is preliminary data.</text>
</comment>
<dbReference type="SUPFAM" id="SSF51120">
    <property type="entry name" value="beta-Roll"/>
    <property type="match status" value="3"/>
</dbReference>
<dbReference type="PANTHER" id="PTHR10963">
    <property type="entry name" value="GLYCOSYL HYDROLASE-RELATED"/>
    <property type="match status" value="1"/>
</dbReference>
<keyword evidence="4" id="KW-1185">Reference proteome</keyword>
<dbReference type="Pfam" id="PF00722">
    <property type="entry name" value="Glyco_hydro_16"/>
    <property type="match status" value="1"/>
</dbReference>
<gene>
    <name evidence="3" type="ORF">DOO78_25445</name>
</gene>
<evidence type="ECO:0000259" key="2">
    <source>
        <dbReference type="PROSITE" id="PS51762"/>
    </source>
</evidence>
<dbReference type="EMBL" id="QLIX01000042">
    <property type="protein sequence ID" value="RAI54660.1"/>
    <property type="molecule type" value="Genomic_DNA"/>
</dbReference>
<proteinExistence type="inferred from homology"/>
<dbReference type="InterPro" id="IPR013320">
    <property type="entry name" value="ConA-like_dom_sf"/>
</dbReference>
<protein>
    <recommendedName>
        <fullName evidence="2">GH16 domain-containing protein</fullName>
    </recommendedName>
</protein>
<sequence length="715" mass="73260">MTSITGGYNASGVWLAASGAPTSWLSGSNVGPGGSLYGTGGNDFISLPGGGTAYGGAGDDSYYLWNIKDRVVELADQGIDTLYSYVGSYLLPDNVENMVLDSAKTSGTGNALANIIAGGSGSQTIDGGAGNDILSGGAGADRFLMRGGTGWDLIRDFETGTDQLAIGGAFTQFTSFAAVQAALTQLGTDTVLQLSSTDAVTFQNRGVGDFTAADFILPAAALAASLTLTFSDEFTSFSATPTGLDASGSATWKTIFMGGGRTLSSNKEVEYYSDTTVGADPFTLHAENGGSLDITATPASGLPSGLSYVSGLITTEISAVQTYGYFEINAKIPSGAGFWPGFWLLRADGTWPPEIDVMEILGNTPGQLYMTAHSQATGSHTQDSASIWTEDLSLAYHSYAVSWRPDKLTFYLDGTELFSTATPSDMHSPMYMLANLAVGGTGSWPGAADGVSSATMSIDSIKAYQFADLAGPYRPAAVEADMLNGSWSADSLLGSDGNDRIEGKGGSDTMTGGAGADVFAVAANEGKDVITDFQVGVDKLLLYGVTAASVASTSVGLVVTVNPYNTVTLKGVTALAADSIVYGDAPVSGTTGADTIDLSAKTLPQYVSASSGADTVIGGAGDDFLLGGQGNDTLTGGAGADTFAFSLWDGRDRITDFQSGIDRIMLRGIDADTVWVNPSRDAAGNAGLEIDYGTGQSIFLPALTALADGDIVFSV</sequence>